<evidence type="ECO:0000259" key="4">
    <source>
        <dbReference type="PROSITE" id="PS51767"/>
    </source>
</evidence>
<reference evidence="5 6" key="1">
    <citation type="submission" date="2018-06" db="EMBL/GenBank/DDBJ databases">
        <title>A transcriptomic atlas of mushroom development highlights an independent origin of complex multicellularity.</title>
        <authorList>
            <consortium name="DOE Joint Genome Institute"/>
            <person name="Krizsan K."/>
            <person name="Almasi E."/>
            <person name="Merenyi Z."/>
            <person name="Sahu N."/>
            <person name="Viragh M."/>
            <person name="Koszo T."/>
            <person name="Mondo S."/>
            <person name="Kiss B."/>
            <person name="Balint B."/>
            <person name="Kues U."/>
            <person name="Barry K."/>
            <person name="Hegedus J.C."/>
            <person name="Henrissat B."/>
            <person name="Johnson J."/>
            <person name="Lipzen A."/>
            <person name="Ohm R."/>
            <person name="Nagy I."/>
            <person name="Pangilinan J."/>
            <person name="Yan J."/>
            <person name="Xiong Y."/>
            <person name="Grigoriev I.V."/>
            <person name="Hibbett D.S."/>
            <person name="Nagy L.G."/>
        </authorList>
    </citation>
    <scope>NUCLEOTIDE SEQUENCE [LARGE SCALE GENOMIC DNA]</scope>
    <source>
        <strain evidence="5 6">SZMC22713</strain>
    </source>
</reference>
<sequence>MKGCAMRLILVSCVVFLSLTSTYSLDEELTAELGIPTVPLRSDVPTLDLLKADRTESLVRRATGIGEVSLNTNDQTYYSLITVGGIAFRVALDTASSDLWLLASSCTSAVCKSVPTYPLSYSSPSFVSVNNNATTFNVSFADTTGSSGFLARESVRLLNFTVEDQVFGLVDSSNVTLKNQVSGILGFGFPRLSTLSPLTTNSTPFINALAQTGQLDYPLFGLSLTHNDTGSLSLGAIDASVVHNASNIEWNKVVPFSPFGLESNTSRYLQWAIRLSQIMVNATQVTPQPTYPDITESSLALFDVGTNGIFGPYQDVARIFDLIPTSRLVDADAGVWAVPCDTAETMIFIFGRQNFTLQPTDFLIGPAAGNPNLCLSWPQATPPSSDGIDWQFGTPFLRTVYSIFSYGINKKEPPMIGLYALHNDTTLTDTPASVSSYFAVNSATIATTLPNFPLSTPSLTAPTYAFNTSVPASVGQLVQADLGTSTYSPILAPTANASEIPTVSPSPTLTTVVLTSSGIVITTTSHAGTPSVRLGVPPGASSGISLKIPTLHAYAVATSLMAISAGMMLIW</sequence>
<keyword evidence="6" id="KW-1185">Reference proteome</keyword>
<dbReference type="SUPFAM" id="SSF50630">
    <property type="entry name" value="Acid proteases"/>
    <property type="match status" value="1"/>
</dbReference>
<dbReference type="InterPro" id="IPR033121">
    <property type="entry name" value="PEPTIDASE_A1"/>
</dbReference>
<gene>
    <name evidence="5" type="ORF">BD410DRAFT_765642</name>
</gene>
<keyword evidence="3" id="KW-0732">Signal</keyword>
<dbReference type="Pfam" id="PF00026">
    <property type="entry name" value="Asp"/>
    <property type="match status" value="1"/>
</dbReference>
<feature type="domain" description="Peptidase A1" evidence="4">
    <location>
        <begin position="77"/>
        <end position="419"/>
    </location>
</feature>
<dbReference type="PANTHER" id="PTHR47966">
    <property type="entry name" value="BETA-SITE APP-CLEAVING ENZYME, ISOFORM A-RELATED"/>
    <property type="match status" value="1"/>
</dbReference>
<dbReference type="GO" id="GO:0006508">
    <property type="term" value="P:proteolysis"/>
    <property type="evidence" value="ECO:0007669"/>
    <property type="project" value="UniProtKB-KW"/>
</dbReference>
<evidence type="ECO:0000256" key="3">
    <source>
        <dbReference type="SAM" id="SignalP"/>
    </source>
</evidence>
<evidence type="ECO:0000313" key="5">
    <source>
        <dbReference type="EMBL" id="TDL25860.1"/>
    </source>
</evidence>
<dbReference type="InterPro" id="IPR034164">
    <property type="entry name" value="Pepsin-like_dom"/>
</dbReference>
<dbReference type="GO" id="GO:0004190">
    <property type="term" value="F:aspartic-type endopeptidase activity"/>
    <property type="evidence" value="ECO:0007669"/>
    <property type="project" value="InterPro"/>
</dbReference>
<keyword evidence="5" id="KW-0378">Hydrolase</keyword>
<evidence type="ECO:0000256" key="1">
    <source>
        <dbReference type="ARBA" id="ARBA00007447"/>
    </source>
</evidence>
<dbReference type="PANTHER" id="PTHR47966:SF74">
    <property type="entry name" value="AGR407CP"/>
    <property type="match status" value="1"/>
</dbReference>
<dbReference type="PRINTS" id="PR00792">
    <property type="entry name" value="PEPSIN"/>
</dbReference>
<evidence type="ECO:0000313" key="6">
    <source>
        <dbReference type="Proteomes" id="UP000294933"/>
    </source>
</evidence>
<evidence type="ECO:0000256" key="2">
    <source>
        <dbReference type="PIRSR" id="PIRSR601461-1"/>
    </source>
</evidence>
<dbReference type="VEuPathDB" id="FungiDB:BD410DRAFT_765642"/>
<dbReference type="OrthoDB" id="771136at2759"/>
<comment type="similarity">
    <text evidence="1">Belongs to the peptidase A1 family.</text>
</comment>
<protein>
    <submittedName>
        <fullName evidence="5">Acid protease</fullName>
    </submittedName>
</protein>
<dbReference type="EMBL" id="ML170163">
    <property type="protein sequence ID" value="TDL25860.1"/>
    <property type="molecule type" value="Genomic_DNA"/>
</dbReference>
<name>A0A4Y7QG71_9AGAM</name>
<keyword evidence="5" id="KW-0645">Protease</keyword>
<feature type="active site" evidence="2">
    <location>
        <position position="303"/>
    </location>
</feature>
<organism evidence="5 6">
    <name type="scientific">Rickenella mellea</name>
    <dbReference type="NCBI Taxonomy" id="50990"/>
    <lineage>
        <taxon>Eukaryota</taxon>
        <taxon>Fungi</taxon>
        <taxon>Dikarya</taxon>
        <taxon>Basidiomycota</taxon>
        <taxon>Agaricomycotina</taxon>
        <taxon>Agaricomycetes</taxon>
        <taxon>Hymenochaetales</taxon>
        <taxon>Rickenellaceae</taxon>
        <taxon>Rickenella</taxon>
    </lineage>
</organism>
<dbReference type="Gene3D" id="2.40.70.10">
    <property type="entry name" value="Acid Proteases"/>
    <property type="match status" value="2"/>
</dbReference>
<dbReference type="Proteomes" id="UP000294933">
    <property type="component" value="Unassembled WGS sequence"/>
</dbReference>
<dbReference type="AlphaFoldDB" id="A0A4Y7QG71"/>
<feature type="signal peptide" evidence="3">
    <location>
        <begin position="1"/>
        <end position="24"/>
    </location>
</feature>
<dbReference type="STRING" id="50990.A0A4Y7QG71"/>
<feature type="active site" evidence="2">
    <location>
        <position position="93"/>
    </location>
</feature>
<proteinExistence type="inferred from homology"/>
<dbReference type="InterPro" id="IPR001461">
    <property type="entry name" value="Aspartic_peptidase_A1"/>
</dbReference>
<accession>A0A4Y7QG71</accession>
<feature type="chain" id="PRO_5021317953" evidence="3">
    <location>
        <begin position="25"/>
        <end position="571"/>
    </location>
</feature>
<dbReference type="CDD" id="cd05471">
    <property type="entry name" value="pepsin_like"/>
    <property type="match status" value="1"/>
</dbReference>
<dbReference type="PROSITE" id="PS51767">
    <property type="entry name" value="PEPTIDASE_A1"/>
    <property type="match status" value="1"/>
</dbReference>
<dbReference type="InterPro" id="IPR021109">
    <property type="entry name" value="Peptidase_aspartic_dom_sf"/>
</dbReference>